<dbReference type="Proteomes" id="UP000248079">
    <property type="component" value="Unassembled WGS sequence"/>
</dbReference>
<proteinExistence type="predicted"/>
<evidence type="ECO:0000256" key="1">
    <source>
        <dbReference type="SAM" id="SignalP"/>
    </source>
</evidence>
<dbReference type="Gene3D" id="3.40.630.10">
    <property type="entry name" value="Zn peptidases"/>
    <property type="match status" value="1"/>
</dbReference>
<dbReference type="OrthoDB" id="9764939at2"/>
<evidence type="ECO:0000313" key="4">
    <source>
        <dbReference type="Proteomes" id="UP000248079"/>
    </source>
</evidence>
<dbReference type="InterPro" id="IPR045175">
    <property type="entry name" value="M28_fam"/>
</dbReference>
<dbReference type="SUPFAM" id="SSF53187">
    <property type="entry name" value="Zn-dependent exopeptidases"/>
    <property type="match status" value="1"/>
</dbReference>
<dbReference type="PANTHER" id="PTHR12147:SF26">
    <property type="entry name" value="PEPTIDASE M28 DOMAIN-CONTAINING PROTEIN"/>
    <property type="match status" value="1"/>
</dbReference>
<name>A0A2V4A2G9_9BACT</name>
<evidence type="ECO:0000259" key="2">
    <source>
        <dbReference type="Pfam" id="PF04389"/>
    </source>
</evidence>
<feature type="domain" description="Peptidase M28" evidence="2">
    <location>
        <begin position="224"/>
        <end position="416"/>
    </location>
</feature>
<gene>
    <name evidence="3" type="ORF">DF185_03170</name>
</gene>
<evidence type="ECO:0000313" key="3">
    <source>
        <dbReference type="EMBL" id="PXY03105.1"/>
    </source>
</evidence>
<dbReference type="GO" id="GO:0008235">
    <property type="term" value="F:metalloexopeptidase activity"/>
    <property type="evidence" value="ECO:0007669"/>
    <property type="project" value="InterPro"/>
</dbReference>
<accession>A0A2V4A2G9</accession>
<comment type="caution">
    <text evidence="3">The sequence shown here is derived from an EMBL/GenBank/DDBJ whole genome shotgun (WGS) entry which is preliminary data.</text>
</comment>
<dbReference type="GO" id="GO:0006508">
    <property type="term" value="P:proteolysis"/>
    <property type="evidence" value="ECO:0007669"/>
    <property type="project" value="InterPro"/>
</dbReference>
<dbReference type="InterPro" id="IPR007484">
    <property type="entry name" value="Peptidase_M28"/>
</dbReference>
<feature type="chain" id="PRO_5016140093" description="Peptidase M28 domain-containing protein" evidence="1">
    <location>
        <begin position="21"/>
        <end position="420"/>
    </location>
</feature>
<sequence length="420" mass="47305">MIKKISIGLGVCLLSLTGFAQDMEYTKKLVEKLSSKEFHGRGYVNKGDSIAAAYLSKEMKGIKLKSLTENYYQPYSISVNTFAKNTKLAFDGKELKASSEYIVSPSTKTGKGELELSWINKDVLTKYYALGEFLEKDHSNSFLAIDSTGLNNPELYSFAKTLMKKNVFNAKGIVLTSDKLKYSTRTKQDDFTSFTVKTGIISPEVKTIKYDIQSEFIEDYKTQNLVGFIPGKSDTCILFTAHYDHLGHFGDNMYPGANDNASGVAMVLNLAKYFKAKKRKPNYTLVFALFSAEEAGLLGSKHYVEHPLFPLEQTKMVFNFDMVATGEKGIYLINGKTVPKELEKINAINKEKEYVFNMYPTRASSSSDHAPFHKKGVKAVFFYTFGGNGDYHETTDTADKLSYKQFEGIFKLVRDYTEMK</sequence>
<dbReference type="AlphaFoldDB" id="A0A2V4A2G9"/>
<dbReference type="Pfam" id="PF04389">
    <property type="entry name" value="Peptidase_M28"/>
    <property type="match status" value="1"/>
</dbReference>
<reference evidence="3 4" key="1">
    <citation type="submission" date="2018-05" db="EMBL/GenBank/DDBJ databases">
        <title>Marinifilum breve JC075T sp. nov., a marine bacterium isolated from Yongle Blue Hole in the South China Sea.</title>
        <authorList>
            <person name="Fu T."/>
        </authorList>
    </citation>
    <scope>NUCLEOTIDE SEQUENCE [LARGE SCALE GENOMIC DNA]</scope>
    <source>
        <strain evidence="3 4">JC075</strain>
    </source>
</reference>
<keyword evidence="1" id="KW-0732">Signal</keyword>
<keyword evidence="4" id="KW-1185">Reference proteome</keyword>
<organism evidence="3 4">
    <name type="scientific">Marinifilum breve</name>
    <dbReference type="NCBI Taxonomy" id="2184082"/>
    <lineage>
        <taxon>Bacteria</taxon>
        <taxon>Pseudomonadati</taxon>
        <taxon>Bacteroidota</taxon>
        <taxon>Bacteroidia</taxon>
        <taxon>Marinilabiliales</taxon>
        <taxon>Marinifilaceae</taxon>
    </lineage>
</organism>
<feature type="signal peptide" evidence="1">
    <location>
        <begin position="1"/>
        <end position="20"/>
    </location>
</feature>
<protein>
    <recommendedName>
        <fullName evidence="2">Peptidase M28 domain-containing protein</fullName>
    </recommendedName>
</protein>
<dbReference type="RefSeq" id="WP_110359261.1">
    <property type="nucleotide sequence ID" value="NZ_QFLI01000001.1"/>
</dbReference>
<dbReference type="PANTHER" id="PTHR12147">
    <property type="entry name" value="METALLOPEPTIDASE M28 FAMILY MEMBER"/>
    <property type="match status" value="1"/>
</dbReference>
<dbReference type="EMBL" id="QFLI01000001">
    <property type="protein sequence ID" value="PXY03105.1"/>
    <property type="molecule type" value="Genomic_DNA"/>
</dbReference>